<dbReference type="Proteomes" id="UP000645217">
    <property type="component" value="Unassembled WGS sequence"/>
</dbReference>
<evidence type="ECO:0000313" key="1">
    <source>
        <dbReference type="EMBL" id="GGK97691.1"/>
    </source>
</evidence>
<dbReference type="EMBL" id="BMNT01000025">
    <property type="protein sequence ID" value="GGK97691.1"/>
    <property type="molecule type" value="Genomic_DNA"/>
</dbReference>
<proteinExistence type="predicted"/>
<evidence type="ECO:0008006" key="3">
    <source>
        <dbReference type="Google" id="ProtNLM"/>
    </source>
</evidence>
<reference evidence="1" key="1">
    <citation type="journal article" date="2014" name="Int. J. Syst. Evol. Microbiol.">
        <title>Complete genome sequence of Corynebacterium casei LMG S-19264T (=DSM 44701T), isolated from a smear-ripened cheese.</title>
        <authorList>
            <consortium name="US DOE Joint Genome Institute (JGI-PGF)"/>
            <person name="Walter F."/>
            <person name="Albersmeier A."/>
            <person name="Kalinowski J."/>
            <person name="Ruckert C."/>
        </authorList>
    </citation>
    <scope>NUCLEOTIDE SEQUENCE</scope>
    <source>
        <strain evidence="1">JCM 13064</strain>
    </source>
</reference>
<dbReference type="AlphaFoldDB" id="A0A917VM10"/>
<accession>A0A917VM10</accession>
<sequence length="115" mass="12295">MEAWFDGGTVWVRNSNDVAPDHPVIGVGAERWVAFLARVRAGELALERLGALAPAGEWLPVPGLLVSCDGRRVAVRADGGGPEVAFTLDEWRAFEAGARHDGEFTLDWLSAPATA</sequence>
<reference evidence="1" key="2">
    <citation type="submission" date="2020-09" db="EMBL/GenBank/DDBJ databases">
        <authorList>
            <person name="Sun Q."/>
            <person name="Ohkuma M."/>
        </authorList>
    </citation>
    <scope>NUCLEOTIDE SEQUENCE</scope>
    <source>
        <strain evidence="1">JCM 13064</strain>
    </source>
</reference>
<name>A0A917VM10_9ACTN</name>
<gene>
    <name evidence="1" type="ORF">GCM10007964_44910</name>
</gene>
<keyword evidence="2" id="KW-1185">Reference proteome</keyword>
<organism evidence="1 2">
    <name type="scientific">Sphaerisporangium melleum</name>
    <dbReference type="NCBI Taxonomy" id="321316"/>
    <lineage>
        <taxon>Bacteria</taxon>
        <taxon>Bacillati</taxon>
        <taxon>Actinomycetota</taxon>
        <taxon>Actinomycetes</taxon>
        <taxon>Streptosporangiales</taxon>
        <taxon>Streptosporangiaceae</taxon>
        <taxon>Sphaerisporangium</taxon>
    </lineage>
</organism>
<evidence type="ECO:0000313" key="2">
    <source>
        <dbReference type="Proteomes" id="UP000645217"/>
    </source>
</evidence>
<comment type="caution">
    <text evidence="1">The sequence shown here is derived from an EMBL/GenBank/DDBJ whole genome shotgun (WGS) entry which is preliminary data.</text>
</comment>
<protein>
    <recommendedName>
        <fullName evidence="3">DUF397 domain-containing protein</fullName>
    </recommendedName>
</protein>